<dbReference type="RefSeq" id="XP_066627843.1">
    <property type="nucleotide sequence ID" value="XM_066781560.1"/>
</dbReference>
<keyword evidence="1" id="KW-0732">Signal</keyword>
<protein>
    <submittedName>
        <fullName evidence="2">Uncharacterized protein</fullName>
    </submittedName>
</protein>
<proteinExistence type="predicted"/>
<dbReference type="Proteomes" id="UP001430584">
    <property type="component" value="Unassembled WGS sequence"/>
</dbReference>
<organism evidence="2 3">
    <name type="scientific">Diplodia seriata</name>
    <dbReference type="NCBI Taxonomy" id="420778"/>
    <lineage>
        <taxon>Eukaryota</taxon>
        <taxon>Fungi</taxon>
        <taxon>Dikarya</taxon>
        <taxon>Ascomycota</taxon>
        <taxon>Pezizomycotina</taxon>
        <taxon>Dothideomycetes</taxon>
        <taxon>Dothideomycetes incertae sedis</taxon>
        <taxon>Botryosphaeriales</taxon>
        <taxon>Botryosphaeriaceae</taxon>
        <taxon>Diplodia</taxon>
    </lineage>
</organism>
<comment type="caution">
    <text evidence="2">The sequence shown here is derived from an EMBL/GenBank/DDBJ whole genome shotgun (WGS) entry which is preliminary data.</text>
</comment>
<name>A0ABR3BXS8_9PEZI</name>
<reference evidence="2 3" key="1">
    <citation type="submission" date="2024-02" db="EMBL/GenBank/DDBJ databases">
        <title>De novo assembly and annotation of 12 fungi associated with fruit tree decline syndrome in Ontario, Canada.</title>
        <authorList>
            <person name="Sulman M."/>
            <person name="Ellouze W."/>
            <person name="Ilyukhin E."/>
        </authorList>
    </citation>
    <scope>NUCLEOTIDE SEQUENCE [LARGE SCALE GENOMIC DNA]</scope>
    <source>
        <strain evidence="2 3">FDS-637</strain>
    </source>
</reference>
<gene>
    <name evidence="2" type="ORF">SLS55_010171</name>
</gene>
<keyword evidence="3" id="KW-1185">Reference proteome</keyword>
<feature type="signal peptide" evidence="1">
    <location>
        <begin position="1"/>
        <end position="20"/>
    </location>
</feature>
<evidence type="ECO:0000313" key="3">
    <source>
        <dbReference type="Proteomes" id="UP001430584"/>
    </source>
</evidence>
<dbReference type="GeneID" id="92014256"/>
<sequence length="212" mass="22967">MYFSKATIIAVAALVSTGYAQYNSNTAYRDYVQPCIEQNRQGVDGNTCCGKSYDTCVSKTGGDIANCQDIEGTCKQATGAKEKRQFDSNTAYRDYVQPCIEQNHQGVDGTTCCNKSYDTCVSKTGGDIANCQDIEGTCKQATGAKEKRQFNSNTAYRDYVQPCIEKNRDEGLDGETCCNDSYDTCVSKTNGDIANCQDIQGTCKQATGAKSA</sequence>
<evidence type="ECO:0000313" key="2">
    <source>
        <dbReference type="EMBL" id="KAL0253199.1"/>
    </source>
</evidence>
<dbReference type="EMBL" id="JAJVCZ030000012">
    <property type="protein sequence ID" value="KAL0253199.1"/>
    <property type="molecule type" value="Genomic_DNA"/>
</dbReference>
<accession>A0ABR3BXS8</accession>
<feature type="chain" id="PRO_5045833199" evidence="1">
    <location>
        <begin position="21"/>
        <end position="212"/>
    </location>
</feature>
<evidence type="ECO:0000256" key="1">
    <source>
        <dbReference type="SAM" id="SignalP"/>
    </source>
</evidence>